<organism evidence="10 11">
    <name type="scientific">Thomasclavelia ramosa</name>
    <dbReference type="NCBI Taxonomy" id="1547"/>
    <lineage>
        <taxon>Bacteria</taxon>
        <taxon>Bacillati</taxon>
        <taxon>Bacillota</taxon>
        <taxon>Erysipelotrichia</taxon>
        <taxon>Erysipelotrichales</taxon>
        <taxon>Coprobacillaceae</taxon>
        <taxon>Thomasclavelia</taxon>
    </lineage>
</organism>
<dbReference type="InterPro" id="IPR050303">
    <property type="entry name" value="GatZ_KbaZ_carbometab"/>
</dbReference>
<evidence type="ECO:0000256" key="9">
    <source>
        <dbReference type="SAM" id="Phobius"/>
    </source>
</evidence>
<keyword evidence="2" id="KW-0813">Transport</keyword>
<reference evidence="10" key="1">
    <citation type="submission" date="2023-01" db="EMBL/GenBank/DDBJ databases">
        <title>Human gut microbiome strain richness.</title>
        <authorList>
            <person name="Chen-Liaw A."/>
        </authorList>
    </citation>
    <scope>NUCLEOTIDE SEQUENCE</scope>
    <source>
        <strain evidence="10">1001217st2_G6_1001217B_191108</strain>
    </source>
</reference>
<sequence>MIGTAIILGLVTAALIVIEYAGGRNFITQPIMAGTVVGLLMGDLRTGIVIGATLELAFLGATSIGAVIPPDAMIGTILGTAFVINAGASAESAMVLALPVASLALIFKNFHYGYIVSLFQRRADKLAEQGDYRGIEILHWTCGLTMAAILGVLVTVSFAAGSDVMSDILNAIPEFVQTGLNVTIGLLPAIGFSMLARTMLSKSNIYIFICGFAVVAYSQLPILGVAIFGTVLAIILIKQEINKTETAAITEGGINDDF</sequence>
<feature type="transmembrane region" description="Helical" evidence="9">
    <location>
        <begin position="47"/>
        <end position="67"/>
    </location>
</feature>
<dbReference type="Proteomes" id="UP001211987">
    <property type="component" value="Unassembled WGS sequence"/>
</dbReference>
<evidence type="ECO:0000256" key="6">
    <source>
        <dbReference type="ARBA" id="ARBA00022692"/>
    </source>
</evidence>
<evidence type="ECO:0000256" key="8">
    <source>
        <dbReference type="ARBA" id="ARBA00023136"/>
    </source>
</evidence>
<feature type="transmembrane region" description="Helical" evidence="9">
    <location>
        <begin position="205"/>
        <end position="237"/>
    </location>
</feature>
<evidence type="ECO:0000256" key="2">
    <source>
        <dbReference type="ARBA" id="ARBA00022448"/>
    </source>
</evidence>
<evidence type="ECO:0000313" key="10">
    <source>
        <dbReference type="EMBL" id="MDB7085956.1"/>
    </source>
</evidence>
<dbReference type="Pfam" id="PF03609">
    <property type="entry name" value="EII-Sor"/>
    <property type="match status" value="1"/>
</dbReference>
<keyword evidence="8 9" id="KW-0472">Membrane</keyword>
<dbReference type="PROSITE" id="PS51106">
    <property type="entry name" value="PTS_EIIC_TYPE_4"/>
    <property type="match status" value="1"/>
</dbReference>
<gene>
    <name evidence="10" type="ORF">PM738_19450</name>
</gene>
<evidence type="ECO:0000256" key="5">
    <source>
        <dbReference type="ARBA" id="ARBA00022683"/>
    </source>
</evidence>
<feature type="transmembrane region" description="Helical" evidence="9">
    <location>
        <begin position="96"/>
        <end position="116"/>
    </location>
</feature>
<evidence type="ECO:0000256" key="7">
    <source>
        <dbReference type="ARBA" id="ARBA00022989"/>
    </source>
</evidence>
<keyword evidence="3" id="KW-1003">Cell membrane</keyword>
<dbReference type="InterPro" id="IPR004700">
    <property type="entry name" value="PTS_IIC_man"/>
</dbReference>
<evidence type="ECO:0000256" key="4">
    <source>
        <dbReference type="ARBA" id="ARBA00022597"/>
    </source>
</evidence>
<comment type="caution">
    <text evidence="10">The sequence shown here is derived from an EMBL/GenBank/DDBJ whole genome shotgun (WGS) entry which is preliminary data.</text>
</comment>
<evidence type="ECO:0000313" key="11">
    <source>
        <dbReference type="Proteomes" id="UP001211987"/>
    </source>
</evidence>
<feature type="transmembrane region" description="Helical" evidence="9">
    <location>
        <begin position="180"/>
        <end position="198"/>
    </location>
</feature>
<dbReference type="EMBL" id="JAQLKE010000066">
    <property type="protein sequence ID" value="MDB7085956.1"/>
    <property type="molecule type" value="Genomic_DNA"/>
</dbReference>
<accession>A0AB35ISH3</accession>
<keyword evidence="5" id="KW-0598">Phosphotransferase system</keyword>
<dbReference type="GO" id="GO:0009401">
    <property type="term" value="P:phosphoenolpyruvate-dependent sugar phosphotransferase system"/>
    <property type="evidence" value="ECO:0007669"/>
    <property type="project" value="UniProtKB-KW"/>
</dbReference>
<comment type="subcellular location">
    <subcellularLocation>
        <location evidence="1">Cell membrane</location>
        <topology evidence="1">Multi-pass membrane protein</topology>
    </subcellularLocation>
</comment>
<dbReference type="PANTHER" id="PTHR32502:SF8">
    <property type="entry name" value="N-ACETYLGALACTOSAMINE PERMEASE IIC COMPONENT 1"/>
    <property type="match status" value="1"/>
</dbReference>
<dbReference type="GO" id="GO:0005886">
    <property type="term" value="C:plasma membrane"/>
    <property type="evidence" value="ECO:0007669"/>
    <property type="project" value="UniProtKB-SubCell"/>
</dbReference>
<protein>
    <submittedName>
        <fullName evidence="10">PTS sugar transporter subunit IIC</fullName>
    </submittedName>
</protein>
<keyword evidence="7 9" id="KW-1133">Transmembrane helix</keyword>
<name>A0AB35ISH3_9FIRM</name>
<dbReference type="AlphaFoldDB" id="A0AB35ISH3"/>
<feature type="transmembrane region" description="Helical" evidence="9">
    <location>
        <begin position="137"/>
        <end position="160"/>
    </location>
</feature>
<proteinExistence type="predicted"/>
<keyword evidence="4 10" id="KW-0762">Sugar transport</keyword>
<evidence type="ECO:0000256" key="3">
    <source>
        <dbReference type="ARBA" id="ARBA00022475"/>
    </source>
</evidence>
<keyword evidence="6 9" id="KW-0812">Transmembrane</keyword>
<dbReference type="RefSeq" id="WP_008792863.1">
    <property type="nucleotide sequence ID" value="NZ_CP083622.1"/>
</dbReference>
<dbReference type="PANTHER" id="PTHR32502">
    <property type="entry name" value="N-ACETYLGALACTOSAMINE PERMEASE II COMPONENT-RELATED"/>
    <property type="match status" value="1"/>
</dbReference>
<evidence type="ECO:0000256" key="1">
    <source>
        <dbReference type="ARBA" id="ARBA00004651"/>
    </source>
</evidence>